<evidence type="ECO:0000256" key="1">
    <source>
        <dbReference type="SAM" id="MobiDB-lite"/>
    </source>
</evidence>
<dbReference type="Proteomes" id="UP000298493">
    <property type="component" value="Unassembled WGS sequence"/>
</dbReference>
<dbReference type="EMBL" id="SNSC02000013">
    <property type="protein sequence ID" value="TID18944.1"/>
    <property type="molecule type" value="Genomic_DNA"/>
</dbReference>
<keyword evidence="3" id="KW-1185">Reference proteome</keyword>
<organism evidence="2 3">
    <name type="scientific">Venturia nashicola</name>
    <dbReference type="NCBI Taxonomy" id="86259"/>
    <lineage>
        <taxon>Eukaryota</taxon>
        <taxon>Fungi</taxon>
        <taxon>Dikarya</taxon>
        <taxon>Ascomycota</taxon>
        <taxon>Pezizomycotina</taxon>
        <taxon>Dothideomycetes</taxon>
        <taxon>Pleosporomycetidae</taxon>
        <taxon>Venturiales</taxon>
        <taxon>Venturiaceae</taxon>
        <taxon>Venturia</taxon>
    </lineage>
</organism>
<evidence type="ECO:0000313" key="3">
    <source>
        <dbReference type="Proteomes" id="UP000298493"/>
    </source>
</evidence>
<sequence>MASSTSMSNQDRPHQSVKEPTNFLSLPGELRQQILLDAVRGAIMLLWSPQSKFDGDPVAGTGRFYIGRSYWVDKIPADALIAMLVWTVPELKGDLAWVTKNYKIGIYEGGFEEGETEPQLFRDEVLDESQTPANKKAKRNITLTTFLSIPREIRQAIILDVLHQLWNLEWHVAYIRVEGAGDSVKGYCSGLWYRPLRAVCRMKETLNDAEPGLWKDTDWAWRK</sequence>
<name>A0A4Z1NVG6_9PEZI</name>
<feature type="region of interest" description="Disordered" evidence="1">
    <location>
        <begin position="1"/>
        <end position="22"/>
    </location>
</feature>
<comment type="caution">
    <text evidence="2">The sequence shown here is derived from an EMBL/GenBank/DDBJ whole genome shotgun (WGS) entry which is preliminary data.</text>
</comment>
<reference evidence="2 3" key="1">
    <citation type="submission" date="2019-04" db="EMBL/GenBank/DDBJ databases">
        <title>High contiguity whole genome sequence and gene annotation resource for two Venturia nashicola isolates.</title>
        <authorList>
            <person name="Prokchorchik M."/>
            <person name="Won K."/>
            <person name="Lee Y."/>
            <person name="Choi E.D."/>
            <person name="Segonzac C."/>
            <person name="Sohn K.H."/>
        </authorList>
    </citation>
    <scope>NUCLEOTIDE SEQUENCE [LARGE SCALE GENOMIC DNA]</scope>
    <source>
        <strain evidence="2 3">PRI2</strain>
    </source>
</reference>
<dbReference type="AlphaFoldDB" id="A0A4Z1NVG6"/>
<gene>
    <name evidence="2" type="ORF">E6O75_ATG06065</name>
</gene>
<evidence type="ECO:0000313" key="2">
    <source>
        <dbReference type="EMBL" id="TID18944.1"/>
    </source>
</evidence>
<accession>A0A4Z1NVG6</accession>
<feature type="compositionally biased region" description="Polar residues" evidence="1">
    <location>
        <begin position="1"/>
        <end position="10"/>
    </location>
</feature>
<protein>
    <submittedName>
        <fullName evidence="2">Uncharacterized protein</fullName>
    </submittedName>
</protein>
<proteinExistence type="predicted"/>